<evidence type="ECO:0000313" key="2">
    <source>
        <dbReference type="EMBL" id="OLF07276.1"/>
    </source>
</evidence>
<dbReference type="CDD" id="cd08501">
    <property type="entry name" value="PBP2_Lpqw"/>
    <property type="match status" value="1"/>
</dbReference>
<dbReference type="GO" id="GO:1904680">
    <property type="term" value="F:peptide transmembrane transporter activity"/>
    <property type="evidence" value="ECO:0007669"/>
    <property type="project" value="TreeGrafter"/>
</dbReference>
<dbReference type="Gene3D" id="3.10.105.10">
    <property type="entry name" value="Dipeptide-binding Protein, Domain 3"/>
    <property type="match status" value="1"/>
</dbReference>
<comment type="caution">
    <text evidence="2">The sequence shown here is derived from an EMBL/GenBank/DDBJ whole genome shotgun (WGS) entry which is preliminary data.</text>
</comment>
<sequence length="550" mass="57516">MVVLTLAACTPAPRLVDTPVTSPVPEKVDTGELVVGVSSVAGGYNPHHLSDQSVVTTALANLVLPSVFRPGADGTPRLDDTLMSSASVTDYDPYTVTYRIRSDASWSDTAPIAAEDFVYLWQEIIDSTGAIDAAGYRLISDITARDAGKVVEVVFTDPYPGWRSLFTSLLPAHLLKDAPGGWDGALQTNFPATAGPYAVKALDTDRGEVVLERNDRYWEEPPKLDRIVLRRADNSGIVDALEAGHDQLALARLDAVSAGEIARIAPPVPVQTAARPSVLTLAVRPDRPQLTERTVRAAVIAALDRDQLVTVGTAGGPGVELRSDAQVLAPALPGYRATQPASRRHSPADVVTLLGRSGYTRTATGWTREGQPLDLVVGAPAERETAQLVAREVARQLAAVGIAARVVTPPADELYAQLSGAQTDGEEPVDGDTVDLAVISRPVNGDQATVLASNFGCAPAQDGQGPSPANVFGLCDPGVQPTMDAALTGALSVTDALAAIEPLLWDTAVALPLYQESETLAVRPEVSGVAVGPPLVGPFAGAASWQRAAG</sequence>
<evidence type="ECO:0000259" key="1">
    <source>
        <dbReference type="Pfam" id="PF00496"/>
    </source>
</evidence>
<dbReference type="SUPFAM" id="SSF53850">
    <property type="entry name" value="Periplasmic binding protein-like II"/>
    <property type="match status" value="1"/>
</dbReference>
<evidence type="ECO:0000313" key="3">
    <source>
        <dbReference type="Proteomes" id="UP000185696"/>
    </source>
</evidence>
<dbReference type="PANTHER" id="PTHR30290">
    <property type="entry name" value="PERIPLASMIC BINDING COMPONENT OF ABC TRANSPORTER"/>
    <property type="match status" value="1"/>
</dbReference>
<dbReference type="Gene3D" id="3.90.76.10">
    <property type="entry name" value="Dipeptide-binding Protein, Domain 1"/>
    <property type="match status" value="1"/>
</dbReference>
<dbReference type="PANTHER" id="PTHR30290:SF65">
    <property type="entry name" value="MONOACYL PHOSPHATIDYLINOSITOL TETRAMANNOSIDE-BINDING PROTEIN LPQW-RELATED"/>
    <property type="match status" value="1"/>
</dbReference>
<dbReference type="Proteomes" id="UP000185696">
    <property type="component" value="Unassembled WGS sequence"/>
</dbReference>
<dbReference type="GO" id="GO:0015833">
    <property type="term" value="P:peptide transport"/>
    <property type="evidence" value="ECO:0007669"/>
    <property type="project" value="TreeGrafter"/>
</dbReference>
<dbReference type="InterPro" id="IPR039424">
    <property type="entry name" value="SBP_5"/>
</dbReference>
<protein>
    <submittedName>
        <fullName evidence="2">Peptide ABC transporter substrate-binding protein</fullName>
    </submittedName>
</protein>
<organism evidence="2 3">
    <name type="scientific">Actinophytocola xinjiangensis</name>
    <dbReference type="NCBI Taxonomy" id="485602"/>
    <lineage>
        <taxon>Bacteria</taxon>
        <taxon>Bacillati</taxon>
        <taxon>Actinomycetota</taxon>
        <taxon>Actinomycetes</taxon>
        <taxon>Pseudonocardiales</taxon>
        <taxon>Pseudonocardiaceae</taxon>
    </lineage>
</organism>
<dbReference type="EMBL" id="MSIF01000017">
    <property type="protein sequence ID" value="OLF07276.1"/>
    <property type="molecule type" value="Genomic_DNA"/>
</dbReference>
<proteinExistence type="predicted"/>
<reference evidence="2 3" key="1">
    <citation type="submission" date="2016-12" db="EMBL/GenBank/DDBJ databases">
        <title>The draft genome sequence of Actinophytocola xinjiangensis.</title>
        <authorList>
            <person name="Wang W."/>
            <person name="Yuan L."/>
        </authorList>
    </citation>
    <scope>NUCLEOTIDE SEQUENCE [LARGE SCALE GENOMIC DNA]</scope>
    <source>
        <strain evidence="2 3">CGMCC 4.4663</strain>
    </source>
</reference>
<dbReference type="InterPro" id="IPR000914">
    <property type="entry name" value="SBP_5_dom"/>
</dbReference>
<dbReference type="Pfam" id="PF00496">
    <property type="entry name" value="SBP_bac_5"/>
    <property type="match status" value="1"/>
</dbReference>
<dbReference type="Gene3D" id="3.40.190.10">
    <property type="entry name" value="Periplasmic binding protein-like II"/>
    <property type="match status" value="1"/>
</dbReference>
<gene>
    <name evidence="2" type="ORF">BLA60_28705</name>
</gene>
<name>A0A7Z1AX48_9PSEU</name>
<accession>A0A7Z1AX48</accession>
<feature type="domain" description="Solute-binding protein family 5" evidence="1">
    <location>
        <begin position="88"/>
        <end position="423"/>
    </location>
</feature>
<keyword evidence="3" id="KW-1185">Reference proteome</keyword>
<dbReference type="AlphaFoldDB" id="A0A7Z1AX48"/>